<evidence type="ECO:0000256" key="2">
    <source>
        <dbReference type="SAM" id="MobiDB-lite"/>
    </source>
</evidence>
<evidence type="ECO:0000256" key="1">
    <source>
        <dbReference type="SAM" id="Coils"/>
    </source>
</evidence>
<accession>A0ABZ1D1M4</accession>
<keyword evidence="4" id="KW-1185">Reference proteome</keyword>
<dbReference type="EMBL" id="CP141885">
    <property type="protein sequence ID" value="WRT67487.1"/>
    <property type="molecule type" value="Genomic_DNA"/>
</dbReference>
<feature type="coiled-coil region" evidence="1">
    <location>
        <begin position="98"/>
        <end position="125"/>
    </location>
</feature>
<evidence type="ECO:0000313" key="3">
    <source>
        <dbReference type="EMBL" id="WRT67487.1"/>
    </source>
</evidence>
<keyword evidence="1" id="KW-0175">Coiled coil</keyword>
<protein>
    <submittedName>
        <fullName evidence="3">Uncharacterized protein</fullName>
    </submittedName>
</protein>
<reference evidence="3 4" key="1">
    <citation type="submission" date="2024-01" db="EMBL/GenBank/DDBJ databases">
        <title>Comparative genomics of Cryptococcus and Kwoniella reveals pathogenesis evolution and contrasting modes of karyotype evolution via chromosome fusion or intercentromeric recombination.</title>
        <authorList>
            <person name="Coelho M.A."/>
            <person name="David-Palma M."/>
            <person name="Shea T."/>
            <person name="Bowers K."/>
            <person name="McGinley-Smith S."/>
            <person name="Mohammad A.W."/>
            <person name="Gnirke A."/>
            <person name="Yurkov A.M."/>
            <person name="Nowrousian M."/>
            <person name="Sun S."/>
            <person name="Cuomo C.A."/>
            <person name="Heitman J."/>
        </authorList>
    </citation>
    <scope>NUCLEOTIDE SEQUENCE [LARGE SCALE GENOMIC DNA]</scope>
    <source>
        <strain evidence="3">CBS 11374</strain>
    </source>
</reference>
<name>A0ABZ1D1M4_9TREE</name>
<sequence>MVKFGIDQKCACQYPDASSYELCVLLLARTYQAHILQVFIDCSMQEIEITYMTFPQTMKSKMPLYALPMLPPEPKIIFKPFPSIGKLKNWMHGYDLYLKGLVEESERVEKRLDKLRWKKESLDGKSTLVKEKVDTDDHLGKGKEDKTIVQNDYVCHHVKTRDQFSFLDHLDNLHCHPLYRPCHTFRDSIEMIEAMKEYNGTHTSLGLRKAPSSVTDKPIRKVKFGDDLSTKFSGQYDKAGPSNLSHEEKEKAHKAVWASRRSEERKDTVTVLRKRKLVKG</sequence>
<proteinExistence type="predicted"/>
<dbReference type="RefSeq" id="XP_062792227.1">
    <property type="nucleotide sequence ID" value="XM_062936176.1"/>
</dbReference>
<gene>
    <name evidence="3" type="ORF">IL334_004459</name>
</gene>
<feature type="region of interest" description="Disordered" evidence="2">
    <location>
        <begin position="234"/>
        <end position="269"/>
    </location>
</feature>
<evidence type="ECO:0000313" key="4">
    <source>
        <dbReference type="Proteomes" id="UP001329825"/>
    </source>
</evidence>
<dbReference type="GeneID" id="87956590"/>
<dbReference type="Proteomes" id="UP001329825">
    <property type="component" value="Chromosome 5"/>
</dbReference>
<organism evidence="3 4">
    <name type="scientific">Kwoniella shivajii</name>
    <dbReference type="NCBI Taxonomy" id="564305"/>
    <lineage>
        <taxon>Eukaryota</taxon>
        <taxon>Fungi</taxon>
        <taxon>Dikarya</taxon>
        <taxon>Basidiomycota</taxon>
        <taxon>Agaricomycotina</taxon>
        <taxon>Tremellomycetes</taxon>
        <taxon>Tremellales</taxon>
        <taxon>Cryptococcaceae</taxon>
        <taxon>Kwoniella</taxon>
    </lineage>
</organism>